<proteinExistence type="inferred from homology"/>
<comment type="subunit">
    <text evidence="3">Monomer.</text>
</comment>
<dbReference type="InterPro" id="IPR013954">
    <property type="entry name" value="PNK3P"/>
</dbReference>
<organism evidence="10 11">
    <name type="scientific">Fodinibius salicampi</name>
    <dbReference type="NCBI Taxonomy" id="1920655"/>
    <lineage>
        <taxon>Bacteria</taxon>
        <taxon>Pseudomonadati</taxon>
        <taxon>Balneolota</taxon>
        <taxon>Balneolia</taxon>
        <taxon>Balneolales</taxon>
        <taxon>Balneolaceae</taxon>
        <taxon>Fodinibius</taxon>
    </lineage>
</organism>
<dbReference type="PANTHER" id="PTHR42891:SF1">
    <property type="entry name" value="D-GLYCERO-BETA-D-MANNO-HEPTOSE-1,7-BISPHOSPHATE 7-PHOSPHATASE"/>
    <property type="match status" value="1"/>
</dbReference>
<dbReference type="Gene3D" id="3.40.50.1000">
    <property type="entry name" value="HAD superfamily/HAD-like"/>
    <property type="match status" value="1"/>
</dbReference>
<evidence type="ECO:0000256" key="6">
    <source>
        <dbReference type="ARBA" id="ARBA00022801"/>
    </source>
</evidence>
<keyword evidence="4 9" id="KW-0963">Cytoplasm</keyword>
<keyword evidence="7 9" id="KW-0119">Carbohydrate metabolism</keyword>
<dbReference type="InterPro" id="IPR036412">
    <property type="entry name" value="HAD-like_sf"/>
</dbReference>
<dbReference type="InterPro" id="IPR006549">
    <property type="entry name" value="HAD-SF_hydro_IIIA"/>
</dbReference>
<evidence type="ECO:0000256" key="3">
    <source>
        <dbReference type="ARBA" id="ARBA00011245"/>
    </source>
</evidence>
<comment type="subcellular location">
    <subcellularLocation>
        <location evidence="2 9">Cytoplasm</location>
    </subcellularLocation>
</comment>
<dbReference type="SUPFAM" id="SSF56784">
    <property type="entry name" value="HAD-like"/>
    <property type="match status" value="1"/>
</dbReference>
<comment type="caution">
    <text evidence="10">The sequence shown here is derived from an EMBL/GenBank/DDBJ whole genome shotgun (WGS) entry which is preliminary data.</text>
</comment>
<dbReference type="NCBIfam" id="TIGR00213">
    <property type="entry name" value="GmhB_yaeD"/>
    <property type="match status" value="1"/>
</dbReference>
<comment type="cofactor">
    <cofactor evidence="1">
        <name>Mg(2+)</name>
        <dbReference type="ChEBI" id="CHEBI:18420"/>
    </cofactor>
</comment>
<comment type="similarity">
    <text evidence="9">Belongs to the gmhB family.</text>
</comment>
<dbReference type="NCBIfam" id="TIGR01662">
    <property type="entry name" value="HAD-SF-IIIA"/>
    <property type="match status" value="1"/>
</dbReference>
<dbReference type="RefSeq" id="WP_265790473.1">
    <property type="nucleotide sequence ID" value="NZ_BAABRS010000003.1"/>
</dbReference>
<dbReference type="CDD" id="cd07503">
    <property type="entry name" value="HAD_HisB-N"/>
    <property type="match status" value="1"/>
</dbReference>
<dbReference type="EC" id="3.1.3.-" evidence="9"/>
<keyword evidence="5" id="KW-0479">Metal-binding</keyword>
<evidence type="ECO:0000256" key="2">
    <source>
        <dbReference type="ARBA" id="ARBA00004496"/>
    </source>
</evidence>
<evidence type="ECO:0000313" key="11">
    <source>
        <dbReference type="Proteomes" id="UP001207337"/>
    </source>
</evidence>
<evidence type="ECO:0000256" key="1">
    <source>
        <dbReference type="ARBA" id="ARBA00001946"/>
    </source>
</evidence>
<reference evidence="10 11" key="1">
    <citation type="submission" date="2021-11" db="EMBL/GenBank/DDBJ databases">
        <title>Aliifidinibius sp. nov., a new bacterium isolated from saline soil.</title>
        <authorList>
            <person name="Galisteo C."/>
            <person name="De La Haba R."/>
            <person name="Sanchez-Porro C."/>
            <person name="Ventosa A."/>
        </authorList>
    </citation>
    <scope>NUCLEOTIDE SEQUENCE [LARGE SCALE GENOMIC DNA]</scope>
    <source>
        <strain evidence="10 11">KACC 190600</strain>
    </source>
</reference>
<name>A0ABT3Q0J6_9BACT</name>
<evidence type="ECO:0000256" key="4">
    <source>
        <dbReference type="ARBA" id="ARBA00022490"/>
    </source>
</evidence>
<evidence type="ECO:0000313" key="10">
    <source>
        <dbReference type="EMBL" id="MCW9713647.1"/>
    </source>
</evidence>
<dbReference type="Pfam" id="PF08645">
    <property type="entry name" value="PNK3P"/>
    <property type="match status" value="1"/>
</dbReference>
<evidence type="ECO:0000256" key="7">
    <source>
        <dbReference type="ARBA" id="ARBA00023277"/>
    </source>
</evidence>
<evidence type="ECO:0000256" key="9">
    <source>
        <dbReference type="PIRNR" id="PIRNR004682"/>
    </source>
</evidence>
<dbReference type="PANTHER" id="PTHR42891">
    <property type="entry name" value="D-GLYCERO-BETA-D-MANNO-HEPTOSE-1,7-BISPHOSPHATE 7-PHOSPHATASE"/>
    <property type="match status" value="1"/>
</dbReference>
<evidence type="ECO:0000256" key="8">
    <source>
        <dbReference type="ARBA" id="ARBA00031828"/>
    </source>
</evidence>
<dbReference type="PIRSF" id="PIRSF004682">
    <property type="entry name" value="GmhB"/>
    <property type="match status" value="1"/>
</dbReference>
<protein>
    <recommendedName>
        <fullName evidence="8 9">D,D-heptose 1,7-bisphosphate phosphatase</fullName>
        <ecNumber evidence="9">3.1.3.-</ecNumber>
    </recommendedName>
</protein>
<dbReference type="Proteomes" id="UP001207337">
    <property type="component" value="Unassembled WGS sequence"/>
</dbReference>
<dbReference type="NCBIfam" id="TIGR01656">
    <property type="entry name" value="Histidinol-ppas"/>
    <property type="match status" value="1"/>
</dbReference>
<gene>
    <name evidence="10" type="ORF">LQ318_12115</name>
</gene>
<dbReference type="InterPro" id="IPR006543">
    <property type="entry name" value="Histidinol-phos"/>
</dbReference>
<dbReference type="EMBL" id="JAJNDC010000003">
    <property type="protein sequence ID" value="MCW9713647.1"/>
    <property type="molecule type" value="Genomic_DNA"/>
</dbReference>
<sequence>MNKAFFLDRDGTINVDYNYVHRPEEWTWCDNAIKALQWIQNHSYKIIVVTNQSGIARGRYTEEQVQSLHKWADKQLAEQNISIDGWYYAPHHPTHDPDKEYAPEDRKPGTGMFEKAAQKHNIDFSKSYMAGDKITDLKPAIELGMTPFFIRSRHEANQDGRWLEKHNLVRHNTLFDAIQTLD</sequence>
<dbReference type="InterPro" id="IPR023214">
    <property type="entry name" value="HAD_sf"/>
</dbReference>
<accession>A0ABT3Q0J6</accession>
<keyword evidence="6 9" id="KW-0378">Hydrolase</keyword>
<dbReference type="InterPro" id="IPR004446">
    <property type="entry name" value="Heptose_bisP_phosphatase"/>
</dbReference>
<keyword evidence="11" id="KW-1185">Reference proteome</keyword>
<evidence type="ECO:0000256" key="5">
    <source>
        <dbReference type="ARBA" id="ARBA00022723"/>
    </source>
</evidence>
<dbReference type="GO" id="GO:0016787">
    <property type="term" value="F:hydrolase activity"/>
    <property type="evidence" value="ECO:0007669"/>
    <property type="project" value="UniProtKB-KW"/>
</dbReference>